<dbReference type="STRING" id="651661.SAMN05660293_02003"/>
<sequence length="416" mass="46025">MRKIAIMGAGQSGLHLAIRLVKNGYDVTIISERSAEEIFNGQPTGATYLFHDSLQLERELGLDFWSDTAYHSTGFNINFGKTDGNFAFGIKSRTSKPGVSIDQRLKFYQWIKLFEKLGGKFVVSDTTPSDLLACTSQFDLVIVSSGKGPLARLFTKDEERSTHEKPARKLVQLHINDFEHSDKTKFTSITLDALLGGGEIITAPFYQKDDIQCSFVLFECIPGGPMDVFDEATTASELLAKAKEMIRTYLPWRYPAFANAEVIADNAFLKGAFTPVVRKPVVELNSTAAVLGVGDTVILNDPIVGQGGNNASKMANVYAKAIIARGNEPFDVKWMNETFEEFWNYSKYVNRFSDIFLAPAQPHVIEVLGAATQNPEIAFDFVNGFNHPPSIFPWLDDAEEAKKYLASKVGTAEAVM</sequence>
<dbReference type="Pfam" id="PF17885">
    <property type="entry name" value="Smoa_sbd"/>
    <property type="match status" value="1"/>
</dbReference>
<evidence type="ECO:0000313" key="3">
    <source>
        <dbReference type="Proteomes" id="UP000190897"/>
    </source>
</evidence>
<dbReference type="SUPFAM" id="SSF51905">
    <property type="entry name" value="FAD/NAD(P)-binding domain"/>
    <property type="match status" value="1"/>
</dbReference>
<organism evidence="2 3">
    <name type="scientific">Dyadobacter psychrophilus</name>
    <dbReference type="NCBI Taxonomy" id="651661"/>
    <lineage>
        <taxon>Bacteria</taxon>
        <taxon>Pseudomonadati</taxon>
        <taxon>Bacteroidota</taxon>
        <taxon>Cytophagia</taxon>
        <taxon>Cytophagales</taxon>
        <taxon>Spirosomataceae</taxon>
        <taxon>Dyadobacter</taxon>
    </lineage>
</organism>
<gene>
    <name evidence="2" type="ORF">SAMN05660293_02003</name>
</gene>
<dbReference type="InterPro" id="IPR041654">
    <property type="entry name" value="StyA_sbd"/>
</dbReference>
<accession>A0A1T5DYR6</accession>
<feature type="domain" description="Styrene monooxygenase StyA putative substrate binding" evidence="1">
    <location>
        <begin position="146"/>
        <end position="254"/>
    </location>
</feature>
<protein>
    <recommendedName>
        <fullName evidence="1">Styrene monooxygenase StyA putative substrate binding domain-containing protein</fullName>
    </recommendedName>
</protein>
<dbReference type="Gene3D" id="3.50.50.60">
    <property type="entry name" value="FAD/NAD(P)-binding domain"/>
    <property type="match status" value="2"/>
</dbReference>
<dbReference type="OrthoDB" id="9766816at2"/>
<name>A0A1T5DYR6_9BACT</name>
<dbReference type="Proteomes" id="UP000190897">
    <property type="component" value="Unassembled WGS sequence"/>
</dbReference>
<reference evidence="3" key="1">
    <citation type="submission" date="2017-02" db="EMBL/GenBank/DDBJ databases">
        <authorList>
            <person name="Varghese N."/>
            <person name="Submissions S."/>
        </authorList>
    </citation>
    <scope>NUCLEOTIDE SEQUENCE [LARGE SCALE GENOMIC DNA]</scope>
    <source>
        <strain evidence="3">DSM 22270</strain>
    </source>
</reference>
<evidence type="ECO:0000313" key="2">
    <source>
        <dbReference type="EMBL" id="SKB76785.1"/>
    </source>
</evidence>
<dbReference type="Gene3D" id="3.30.9.40">
    <property type="match status" value="1"/>
</dbReference>
<keyword evidence="3" id="KW-1185">Reference proteome</keyword>
<evidence type="ECO:0000259" key="1">
    <source>
        <dbReference type="Pfam" id="PF17885"/>
    </source>
</evidence>
<dbReference type="InterPro" id="IPR036188">
    <property type="entry name" value="FAD/NAD-bd_sf"/>
</dbReference>
<dbReference type="RefSeq" id="WP_141110251.1">
    <property type="nucleotide sequence ID" value="NZ_FUZA01000002.1"/>
</dbReference>
<proteinExistence type="predicted"/>
<dbReference type="EMBL" id="FUZA01000002">
    <property type="protein sequence ID" value="SKB76785.1"/>
    <property type="molecule type" value="Genomic_DNA"/>
</dbReference>
<dbReference type="AlphaFoldDB" id="A0A1T5DYR6"/>